<keyword evidence="4" id="KW-1185">Reference proteome</keyword>
<evidence type="ECO:0000313" key="4">
    <source>
        <dbReference type="Proteomes" id="UP000076577"/>
    </source>
</evidence>
<keyword evidence="1" id="KW-0479">Metal-binding</keyword>
<dbReference type="Proteomes" id="UP000076577">
    <property type="component" value="Unassembled WGS sequence"/>
</dbReference>
<dbReference type="SUPFAM" id="SSF54593">
    <property type="entry name" value="Glyoxalase/Bleomycin resistance protein/Dihydroxybiphenyl dioxygenase"/>
    <property type="match status" value="1"/>
</dbReference>
<dbReference type="GO" id="GO:0004493">
    <property type="term" value="F:methylmalonyl-CoA epimerase activity"/>
    <property type="evidence" value="ECO:0007669"/>
    <property type="project" value="TreeGrafter"/>
</dbReference>
<dbReference type="RefSeq" id="WP_068008856.1">
    <property type="nucleotide sequence ID" value="NZ_FOFM01000003.1"/>
</dbReference>
<sequence length="145" mass="16630">MHPDHVTIVVRELEEASAFFKLLDFEVVKSVEIRGPVFSQYMDVPDLEADHITLVLKGHSPRFEIQLLHYKNPAPHVDPHAYDLCKTGYNHLCFAVTNLDERITHLKAAGVELRSQVLEFHDRKLVFVRGPEDITVELAQWTDSS</sequence>
<dbReference type="PATRIC" id="fig|989403.3.peg.3802"/>
<dbReference type="OrthoDB" id="4725692at2"/>
<dbReference type="InterPro" id="IPR051785">
    <property type="entry name" value="MMCE/EMCE_epimerase"/>
</dbReference>
<dbReference type="Pfam" id="PF13669">
    <property type="entry name" value="Glyoxalase_4"/>
    <property type="match status" value="1"/>
</dbReference>
<organism evidence="3 4">
    <name type="scientific">Pseudovibrio axinellae</name>
    <dbReference type="NCBI Taxonomy" id="989403"/>
    <lineage>
        <taxon>Bacteria</taxon>
        <taxon>Pseudomonadati</taxon>
        <taxon>Pseudomonadota</taxon>
        <taxon>Alphaproteobacteria</taxon>
        <taxon>Hyphomicrobiales</taxon>
        <taxon>Stappiaceae</taxon>
        <taxon>Pseudovibrio</taxon>
    </lineage>
</organism>
<evidence type="ECO:0000313" key="3">
    <source>
        <dbReference type="EMBL" id="KZL15753.1"/>
    </source>
</evidence>
<dbReference type="PANTHER" id="PTHR43048">
    <property type="entry name" value="METHYLMALONYL-COA EPIMERASE"/>
    <property type="match status" value="1"/>
</dbReference>
<dbReference type="GO" id="GO:0046872">
    <property type="term" value="F:metal ion binding"/>
    <property type="evidence" value="ECO:0007669"/>
    <property type="project" value="UniProtKB-KW"/>
</dbReference>
<dbReference type="AlphaFoldDB" id="A0A161V953"/>
<name>A0A161V953_9HYPH</name>
<dbReference type="Gene3D" id="3.10.180.10">
    <property type="entry name" value="2,3-Dihydroxybiphenyl 1,2-Dioxygenase, domain 1"/>
    <property type="match status" value="1"/>
</dbReference>
<proteinExistence type="predicted"/>
<feature type="domain" description="VOC" evidence="2">
    <location>
        <begin position="2"/>
        <end position="141"/>
    </location>
</feature>
<comment type="caution">
    <text evidence="3">The sequence shown here is derived from an EMBL/GenBank/DDBJ whole genome shotgun (WGS) entry which is preliminary data.</text>
</comment>
<dbReference type="GO" id="GO:0046491">
    <property type="term" value="P:L-methylmalonyl-CoA metabolic process"/>
    <property type="evidence" value="ECO:0007669"/>
    <property type="project" value="TreeGrafter"/>
</dbReference>
<dbReference type="EMBL" id="LMCB01000059">
    <property type="protein sequence ID" value="KZL15753.1"/>
    <property type="molecule type" value="Genomic_DNA"/>
</dbReference>
<evidence type="ECO:0000259" key="2">
    <source>
        <dbReference type="PROSITE" id="PS51819"/>
    </source>
</evidence>
<accession>A0A161V953</accession>
<dbReference type="InterPro" id="IPR029068">
    <property type="entry name" value="Glyas_Bleomycin-R_OHBP_Dase"/>
</dbReference>
<evidence type="ECO:0000256" key="1">
    <source>
        <dbReference type="ARBA" id="ARBA00022723"/>
    </source>
</evidence>
<dbReference type="InterPro" id="IPR037523">
    <property type="entry name" value="VOC_core"/>
</dbReference>
<dbReference type="STRING" id="989403.SAMN05421798_103280"/>
<dbReference type="PROSITE" id="PS51819">
    <property type="entry name" value="VOC"/>
    <property type="match status" value="1"/>
</dbReference>
<gene>
    <name evidence="3" type="ORF">PsAD2_03522</name>
</gene>
<reference evidence="3 4" key="1">
    <citation type="journal article" date="2016" name="Front. Microbiol.">
        <title>Comparative Genomic Analysis Reveals a Diverse Repertoire of Genes Involved in Prokaryote-Eukaryote Interactions within the Pseudovibrio Genus.</title>
        <authorList>
            <person name="Romano S."/>
            <person name="Fernandez-Guerra A."/>
            <person name="Reen F.J."/>
            <person name="Glockner F.O."/>
            <person name="Crowley S.P."/>
            <person name="O'Sullivan O."/>
            <person name="Cotter P.D."/>
            <person name="Adams C."/>
            <person name="Dobson A.D."/>
            <person name="O'Gara F."/>
        </authorList>
    </citation>
    <scope>NUCLEOTIDE SEQUENCE [LARGE SCALE GENOMIC DNA]</scope>
    <source>
        <strain evidence="3 4">Ad2</strain>
    </source>
</reference>
<dbReference type="PANTHER" id="PTHR43048:SF5">
    <property type="entry name" value="BLR5325 PROTEIN"/>
    <property type="match status" value="1"/>
</dbReference>
<protein>
    <submittedName>
        <fullName evidence="3">Glyoxalase-like domain protein</fullName>
    </submittedName>
</protein>